<dbReference type="Pfam" id="PF13855">
    <property type="entry name" value="LRR_8"/>
    <property type="match status" value="1"/>
</dbReference>
<proteinExistence type="predicted"/>
<keyword evidence="2" id="KW-0677">Repeat</keyword>
<name>A0AA39GIQ4_SARSR</name>
<dbReference type="Proteomes" id="UP001175261">
    <property type="component" value="Unassembled WGS sequence"/>
</dbReference>
<accession>A0AA39GIQ4</accession>
<dbReference type="SUPFAM" id="SSF52058">
    <property type="entry name" value="L domain-like"/>
    <property type="match status" value="1"/>
</dbReference>
<sequence>MSDEPTLPRLPAVSWDERSQSFSNNPRKRGRLTHASNAPSSAFNSSDPAVFSSDDDPAIDNYVEGRKKRRYVGSWFNQHPASSDSTFGDTTFGDSTPNPRPKRTWSRQVDSGVFLASDDAESETMSECPPMPSQSRLRQLEVRPRRRVNPAELQAQRRIRECVEAGTEDVVLYSAGLTELSNETVAPLSHLQRIPIVGRDVAFEQHLTQIRLNLASNALTKLPGTLFDISTLTMLTLRGNNLEELPACIGKLRNLQSLNVSQNRLKYLPMELLNLFKNSTRSSQWVLHPNPFLEPPDQSLFKLANNLLVKGTSEDPHREPEHGQTPLNLATQCLGWSSPQALDLGRYLTQDRSSKDGLGAVARWYDKEGNIQQNQDVPFASDGLLPVPSLLELALRSCYSTDHLLEMQAMLQDGPPQLQALLERAHELKQAGGVQCSRCKRTMVVPASEWVEWRALFELDSSSQVNWRGGPAHYHPHSTAPSERAVPFMYRACSGRCGTRVIPESRWVVGEGWEVDETHPGLWD</sequence>
<gene>
    <name evidence="4" type="ORF">NLU13_3919</name>
</gene>
<keyword evidence="5" id="KW-1185">Reference proteome</keyword>
<dbReference type="PANTHER" id="PTHR48051">
    <property type="match status" value="1"/>
</dbReference>
<protein>
    <submittedName>
        <fullName evidence="4">Uncharacterized protein</fullName>
    </submittedName>
</protein>
<evidence type="ECO:0000313" key="4">
    <source>
        <dbReference type="EMBL" id="KAK0387674.1"/>
    </source>
</evidence>
<feature type="compositionally biased region" description="Low complexity" evidence="3">
    <location>
        <begin position="35"/>
        <end position="49"/>
    </location>
</feature>
<feature type="region of interest" description="Disordered" evidence="3">
    <location>
        <begin position="1"/>
        <end position="57"/>
    </location>
</feature>
<evidence type="ECO:0000256" key="2">
    <source>
        <dbReference type="ARBA" id="ARBA00022737"/>
    </source>
</evidence>
<comment type="caution">
    <text evidence="4">The sequence shown here is derived from an EMBL/GenBank/DDBJ whole genome shotgun (WGS) entry which is preliminary data.</text>
</comment>
<organism evidence="4 5">
    <name type="scientific">Sarocladium strictum</name>
    <name type="common">Black bundle disease fungus</name>
    <name type="synonym">Acremonium strictum</name>
    <dbReference type="NCBI Taxonomy" id="5046"/>
    <lineage>
        <taxon>Eukaryota</taxon>
        <taxon>Fungi</taxon>
        <taxon>Dikarya</taxon>
        <taxon>Ascomycota</taxon>
        <taxon>Pezizomycotina</taxon>
        <taxon>Sordariomycetes</taxon>
        <taxon>Hypocreomycetidae</taxon>
        <taxon>Hypocreales</taxon>
        <taxon>Sarocladiaceae</taxon>
        <taxon>Sarocladium</taxon>
    </lineage>
</organism>
<keyword evidence="1" id="KW-0433">Leucine-rich repeat</keyword>
<evidence type="ECO:0000313" key="5">
    <source>
        <dbReference type="Proteomes" id="UP001175261"/>
    </source>
</evidence>
<dbReference type="PANTHER" id="PTHR48051:SF54">
    <property type="entry name" value="LEUCINE-RICH REPEAT-CONTAINING PROTEIN"/>
    <property type="match status" value="1"/>
</dbReference>
<evidence type="ECO:0000256" key="3">
    <source>
        <dbReference type="SAM" id="MobiDB-lite"/>
    </source>
</evidence>
<feature type="region of interest" description="Disordered" evidence="3">
    <location>
        <begin position="77"/>
        <end position="106"/>
    </location>
</feature>
<dbReference type="AlphaFoldDB" id="A0AA39GIQ4"/>
<dbReference type="InterPro" id="IPR001611">
    <property type="entry name" value="Leu-rich_rpt"/>
</dbReference>
<dbReference type="GO" id="GO:0005737">
    <property type="term" value="C:cytoplasm"/>
    <property type="evidence" value="ECO:0007669"/>
    <property type="project" value="TreeGrafter"/>
</dbReference>
<reference evidence="4" key="1">
    <citation type="submission" date="2022-10" db="EMBL/GenBank/DDBJ databases">
        <title>Determination and structural analysis of whole genome sequence of Sarocladium strictum F4-1.</title>
        <authorList>
            <person name="Hu L."/>
            <person name="Jiang Y."/>
        </authorList>
    </citation>
    <scope>NUCLEOTIDE SEQUENCE</scope>
    <source>
        <strain evidence="4">F4-1</strain>
    </source>
</reference>
<evidence type="ECO:0000256" key="1">
    <source>
        <dbReference type="ARBA" id="ARBA00022614"/>
    </source>
</evidence>
<feature type="compositionally biased region" description="Polar residues" evidence="3">
    <location>
        <begin position="77"/>
        <end position="97"/>
    </location>
</feature>
<dbReference type="InterPro" id="IPR050216">
    <property type="entry name" value="LRR_domain-containing"/>
</dbReference>
<dbReference type="InterPro" id="IPR032675">
    <property type="entry name" value="LRR_dom_sf"/>
</dbReference>
<dbReference type="Gene3D" id="3.80.10.10">
    <property type="entry name" value="Ribonuclease Inhibitor"/>
    <property type="match status" value="1"/>
</dbReference>
<dbReference type="EMBL" id="JAPDFR010000003">
    <property type="protein sequence ID" value="KAK0387674.1"/>
    <property type="molecule type" value="Genomic_DNA"/>
</dbReference>